<dbReference type="AlphaFoldDB" id="A0A7R8ARN6"/>
<dbReference type="GeneID" id="64978643"/>
<proteinExistence type="inferred from homology"/>
<reference evidence="4" key="2">
    <citation type="submission" date="2021-02" db="EMBL/GenBank/DDBJ databases">
        <title>Aspergillus puulaauensis MK2 genome sequence.</title>
        <authorList>
            <person name="Futagami T."/>
            <person name="Mori K."/>
            <person name="Kadooka C."/>
            <person name="Tanaka T."/>
        </authorList>
    </citation>
    <scope>NUCLEOTIDE SEQUENCE</scope>
    <source>
        <strain evidence="4">MK2</strain>
    </source>
</reference>
<dbReference type="EMBL" id="AP024449">
    <property type="protein sequence ID" value="BCS28646.1"/>
    <property type="molecule type" value="Genomic_DNA"/>
</dbReference>
<evidence type="ECO:0000313" key="4">
    <source>
        <dbReference type="EMBL" id="BCS28646.1"/>
    </source>
</evidence>
<dbReference type="OrthoDB" id="191139at2759"/>
<keyword evidence="5" id="KW-1185">Reference proteome</keyword>
<dbReference type="PANTHER" id="PTHR24320">
    <property type="entry name" value="RETINOL DEHYDROGENASE"/>
    <property type="match status" value="1"/>
</dbReference>
<sequence length="303" mass="33115">MGGFWSSPAPPLTEANLQDQTGKVFIVTGATSGYGLLLARILYRRNGKVYLAARDTAKLQQVADDLKHDFPNSAGEVDFFHLDLSDLSTIKISADAFLAKESQLHALWHNAGVMIPPQGSKTKQGYELQLGTNNIGPFLLTKLLVAPRAPTPAIDFTNLDYHNDEWAWVKYGRSKAGNVLQAAALARRAKDDGIASLALDPGVAITGLQRTMSGWLLVIIRLISQRPEIGAYTQLYAGLQPDLDVQQPETWGKPGNLPRIARLLTSAAVVPPGKLVGGRADLFDGEASEKFWQWNEEQIKPYV</sequence>
<dbReference type="KEGG" id="apuu:APUU_70216A"/>
<organism evidence="4 5">
    <name type="scientific">Aspergillus puulaauensis</name>
    <dbReference type="NCBI Taxonomy" id="1220207"/>
    <lineage>
        <taxon>Eukaryota</taxon>
        <taxon>Fungi</taxon>
        <taxon>Dikarya</taxon>
        <taxon>Ascomycota</taxon>
        <taxon>Pezizomycotina</taxon>
        <taxon>Eurotiomycetes</taxon>
        <taxon>Eurotiomycetidae</taxon>
        <taxon>Eurotiales</taxon>
        <taxon>Aspergillaceae</taxon>
        <taxon>Aspergillus</taxon>
    </lineage>
</organism>
<keyword evidence="3" id="KW-0560">Oxidoreductase</keyword>
<evidence type="ECO:0000256" key="3">
    <source>
        <dbReference type="ARBA" id="ARBA00023002"/>
    </source>
</evidence>
<dbReference type="Proteomes" id="UP000654913">
    <property type="component" value="Chromosome 7"/>
</dbReference>
<evidence type="ECO:0000256" key="1">
    <source>
        <dbReference type="ARBA" id="ARBA00006484"/>
    </source>
</evidence>
<dbReference type="InterPro" id="IPR036291">
    <property type="entry name" value="NAD(P)-bd_dom_sf"/>
</dbReference>
<dbReference type="PANTHER" id="PTHR24320:SF236">
    <property type="entry name" value="SHORT-CHAIN DEHYDROGENASE-RELATED"/>
    <property type="match status" value="1"/>
</dbReference>
<accession>A0A7R8ARN6</accession>
<evidence type="ECO:0000256" key="2">
    <source>
        <dbReference type="ARBA" id="ARBA00022857"/>
    </source>
</evidence>
<dbReference type="Gene3D" id="3.40.50.720">
    <property type="entry name" value="NAD(P)-binding Rossmann-like Domain"/>
    <property type="match status" value="1"/>
</dbReference>
<dbReference type="GO" id="GO:0016491">
    <property type="term" value="F:oxidoreductase activity"/>
    <property type="evidence" value="ECO:0007669"/>
    <property type="project" value="UniProtKB-KW"/>
</dbReference>
<dbReference type="RefSeq" id="XP_041560832.1">
    <property type="nucleotide sequence ID" value="XM_041695064.1"/>
</dbReference>
<dbReference type="PRINTS" id="PR00081">
    <property type="entry name" value="GDHRDH"/>
</dbReference>
<keyword evidence="2" id="KW-0521">NADP</keyword>
<dbReference type="InterPro" id="IPR002347">
    <property type="entry name" value="SDR_fam"/>
</dbReference>
<dbReference type="SUPFAM" id="SSF51735">
    <property type="entry name" value="NAD(P)-binding Rossmann-fold domains"/>
    <property type="match status" value="1"/>
</dbReference>
<evidence type="ECO:0008006" key="6">
    <source>
        <dbReference type="Google" id="ProtNLM"/>
    </source>
</evidence>
<evidence type="ECO:0000313" key="5">
    <source>
        <dbReference type="Proteomes" id="UP000654913"/>
    </source>
</evidence>
<dbReference type="Pfam" id="PF00106">
    <property type="entry name" value="adh_short"/>
    <property type="match status" value="1"/>
</dbReference>
<comment type="similarity">
    <text evidence="1">Belongs to the short-chain dehydrogenases/reductases (SDR) family.</text>
</comment>
<gene>
    <name evidence="4" type="ORF">APUU_70216A</name>
</gene>
<protein>
    <recommendedName>
        <fullName evidence="6">Short-chain dehydrogenase</fullName>
    </recommendedName>
</protein>
<name>A0A7R8ARN6_9EURO</name>
<reference evidence="4" key="1">
    <citation type="submission" date="2021-01" db="EMBL/GenBank/DDBJ databases">
        <authorList>
            <consortium name="Aspergillus puulaauensis MK2 genome sequencing consortium"/>
            <person name="Kazuki M."/>
            <person name="Futagami T."/>
        </authorList>
    </citation>
    <scope>NUCLEOTIDE SEQUENCE</scope>
    <source>
        <strain evidence="4">MK2</strain>
    </source>
</reference>